<dbReference type="GO" id="GO:0009279">
    <property type="term" value="C:cell outer membrane"/>
    <property type="evidence" value="ECO:0007669"/>
    <property type="project" value="UniProtKB-SubCell"/>
</dbReference>
<evidence type="ECO:0000256" key="2">
    <source>
        <dbReference type="SAM" id="SignalP"/>
    </source>
</evidence>
<protein>
    <submittedName>
        <fullName evidence="3">Outer membrane beta-barrel protein</fullName>
    </submittedName>
</protein>
<dbReference type="PANTHER" id="PTHR36920">
    <property type="match status" value="1"/>
</dbReference>
<dbReference type="SUPFAM" id="SSF56925">
    <property type="entry name" value="OMPA-like"/>
    <property type="match status" value="1"/>
</dbReference>
<feature type="signal peptide" evidence="2">
    <location>
        <begin position="1"/>
        <end position="26"/>
    </location>
</feature>
<dbReference type="Proteomes" id="UP001139353">
    <property type="component" value="Unassembled WGS sequence"/>
</dbReference>
<dbReference type="RefSeq" id="WP_275683099.1">
    <property type="nucleotide sequence ID" value="NZ_JAJLJH010000003.1"/>
</dbReference>
<gene>
    <name evidence="3" type="ORF">LPC04_15230</name>
</gene>
<reference evidence="3" key="1">
    <citation type="submission" date="2021-11" db="EMBL/GenBank/DDBJ databases">
        <title>BS-T2-15 a new species belonging to the Comamonadaceae family isolated from the soil of a French oak forest.</title>
        <authorList>
            <person name="Mieszkin S."/>
            <person name="Alain K."/>
        </authorList>
    </citation>
    <scope>NUCLEOTIDE SEQUENCE</scope>
    <source>
        <strain evidence="3">BS-T2-15</strain>
    </source>
</reference>
<proteinExistence type="predicted"/>
<keyword evidence="2" id="KW-0732">Signal</keyword>
<dbReference type="PANTHER" id="PTHR36920:SF1">
    <property type="entry name" value="OUTER MEMBRANE PROTEIN W"/>
    <property type="match status" value="1"/>
</dbReference>
<evidence type="ECO:0000256" key="1">
    <source>
        <dbReference type="ARBA" id="ARBA00004442"/>
    </source>
</evidence>
<dbReference type="GO" id="GO:0055085">
    <property type="term" value="P:transmembrane transport"/>
    <property type="evidence" value="ECO:0007669"/>
    <property type="project" value="TreeGrafter"/>
</dbReference>
<dbReference type="InterPro" id="IPR011250">
    <property type="entry name" value="OMP/PagP_B-barrel"/>
</dbReference>
<keyword evidence="4" id="KW-1185">Reference proteome</keyword>
<organism evidence="3 4">
    <name type="scientific">Scleromatobacter humisilvae</name>
    <dbReference type="NCBI Taxonomy" id="2897159"/>
    <lineage>
        <taxon>Bacteria</taxon>
        <taxon>Pseudomonadati</taxon>
        <taxon>Pseudomonadota</taxon>
        <taxon>Betaproteobacteria</taxon>
        <taxon>Burkholderiales</taxon>
        <taxon>Sphaerotilaceae</taxon>
        <taxon>Scleromatobacter</taxon>
    </lineage>
</organism>
<dbReference type="InterPro" id="IPR005618">
    <property type="entry name" value="OMPW"/>
</dbReference>
<accession>A0A9X2C2P4</accession>
<feature type="chain" id="PRO_5040997125" evidence="2">
    <location>
        <begin position="27"/>
        <end position="234"/>
    </location>
</feature>
<dbReference type="Pfam" id="PF03922">
    <property type="entry name" value="OmpW"/>
    <property type="match status" value="1"/>
</dbReference>
<name>A0A9X2C2P4_9BURK</name>
<evidence type="ECO:0000313" key="3">
    <source>
        <dbReference type="EMBL" id="MCK9687064.1"/>
    </source>
</evidence>
<dbReference type="EMBL" id="JAJLJH010000003">
    <property type="protein sequence ID" value="MCK9687064.1"/>
    <property type="molecule type" value="Genomic_DNA"/>
</dbReference>
<dbReference type="Gene3D" id="2.40.160.20">
    <property type="match status" value="1"/>
</dbReference>
<evidence type="ECO:0000313" key="4">
    <source>
        <dbReference type="Proteomes" id="UP001139353"/>
    </source>
</evidence>
<comment type="subcellular location">
    <subcellularLocation>
        <location evidence="1">Cell outer membrane</location>
    </subcellularLocation>
</comment>
<comment type="caution">
    <text evidence="3">The sequence shown here is derived from an EMBL/GenBank/DDBJ whole genome shotgun (WGS) entry which is preliminary data.</text>
</comment>
<sequence length="234" mass="25181">MTQRTITHALRLAAFLLAACAAGAHAEDFGPANEIRVGAYFVHNNTKADDLSGPFTPAGINIRVGDSTTPYLAYLRNLDTHWTLELAGGVPPTVKTYGKGPDKVGSVPFNGQEVATAKWFSPTLLIDYKFMEPTSALRPYVGIGVNYTRFYDLRSTPAGDGANGGPTRVSLRRSIGPAGTIGLSYQLTREIDIVASYSLARVNSRYRSDTAGDIRTTSIRFNPQAAIVAVGYSF</sequence>
<dbReference type="AlphaFoldDB" id="A0A9X2C2P4"/>